<feature type="domain" description="HipA N-terminal subdomain 1" evidence="4">
    <location>
        <begin position="54"/>
        <end position="125"/>
    </location>
</feature>
<dbReference type="InterPro" id="IPR016869">
    <property type="entry name" value="UCP028135_HipA-like"/>
</dbReference>
<reference evidence="5" key="1">
    <citation type="submission" date="2016-10" db="EMBL/GenBank/DDBJ databases">
        <title>Sequence of Gallionella enrichment culture.</title>
        <authorList>
            <person name="Poehlein A."/>
            <person name="Muehling M."/>
            <person name="Daniel R."/>
        </authorList>
    </citation>
    <scope>NUCLEOTIDE SEQUENCE</scope>
</reference>
<organism evidence="5">
    <name type="scientific">mine drainage metagenome</name>
    <dbReference type="NCBI Taxonomy" id="410659"/>
    <lineage>
        <taxon>unclassified sequences</taxon>
        <taxon>metagenomes</taxon>
        <taxon>ecological metagenomes</taxon>
    </lineage>
</organism>
<comment type="caution">
    <text evidence="5">The sequence shown here is derived from an EMBL/GenBank/DDBJ whole genome shotgun (WGS) entry which is preliminary data.</text>
</comment>
<dbReference type="GO" id="GO:0005829">
    <property type="term" value="C:cytosol"/>
    <property type="evidence" value="ECO:0007669"/>
    <property type="project" value="TreeGrafter"/>
</dbReference>
<dbReference type="GO" id="GO:0004674">
    <property type="term" value="F:protein serine/threonine kinase activity"/>
    <property type="evidence" value="ECO:0007669"/>
    <property type="project" value="TreeGrafter"/>
</dbReference>
<dbReference type="InterPro" id="IPR052028">
    <property type="entry name" value="HipA_Ser/Thr_kinase"/>
</dbReference>
<keyword evidence="2" id="KW-0418">Kinase</keyword>
<dbReference type="PANTHER" id="PTHR37419:SF8">
    <property type="entry name" value="TOXIN YJJJ"/>
    <property type="match status" value="1"/>
</dbReference>
<evidence type="ECO:0000313" key="5">
    <source>
        <dbReference type="EMBL" id="OIQ86461.1"/>
    </source>
</evidence>
<sequence>MEKLTVQTFVDGDWQDAAVVTFEVPERGIHGATKTVYDSDYFFTHAVEDAIDADVIDRRALSVGLPVTLESTYLKTWPAWLLDLLPQGVARQRLAQDIGVRADDPSVELRLLRLAGGAPIGNVRIREAWEDEQRRLAGVDCPPLTDDDIATRSDRFSDVVTRFALLASGSKGVQGEWPKALLTRSAVDGFWYPDPFVRTQDAIEHVIVKVLQSNNHEDGLIIASEAPYLEVARQFGLDVAAPLEFANGVLKIPRFDRSVMDGMVSLHGQESLVSALGMAEFGHIGFHEDYLSVVRAVSDDPADDVVEYVLRDVLNAAMGNPDNHGRNTALTKHADGGVRLAPLFDFAPMRLSKAMVGRSTRWRCLQGRDIEGHWDTVCDAAAFDGLPAKDIKAALLERAAFLRNLSSVAVEAGVPQEVVERACGDSTRVADAVERLEATCQRNEP</sequence>
<dbReference type="AlphaFoldDB" id="A0A1J5RE81"/>
<evidence type="ECO:0000256" key="1">
    <source>
        <dbReference type="ARBA" id="ARBA00022679"/>
    </source>
</evidence>
<keyword evidence="1" id="KW-0808">Transferase</keyword>
<proteinExistence type="predicted"/>
<evidence type="ECO:0000256" key="2">
    <source>
        <dbReference type="ARBA" id="ARBA00022777"/>
    </source>
</evidence>
<dbReference type="EMBL" id="MLJW01000478">
    <property type="protein sequence ID" value="OIQ86461.1"/>
    <property type="molecule type" value="Genomic_DNA"/>
</dbReference>
<evidence type="ECO:0000259" key="4">
    <source>
        <dbReference type="Pfam" id="PF13657"/>
    </source>
</evidence>
<dbReference type="PANTHER" id="PTHR37419">
    <property type="entry name" value="SERINE/THREONINE-PROTEIN KINASE TOXIN HIPA"/>
    <property type="match status" value="1"/>
</dbReference>
<accession>A0A1J5RE81</accession>
<dbReference type="Pfam" id="PF07804">
    <property type="entry name" value="HipA_C"/>
    <property type="match status" value="1"/>
</dbReference>
<gene>
    <name evidence="5" type="ORF">GALL_316950</name>
</gene>
<protein>
    <submittedName>
        <fullName evidence="5">Uncharacterized protein</fullName>
    </submittedName>
</protein>
<name>A0A1J5RE81_9ZZZZ</name>
<feature type="domain" description="HipA-like C-terminal" evidence="3">
    <location>
        <begin position="173"/>
        <end position="393"/>
    </location>
</feature>
<dbReference type="InterPro" id="IPR012893">
    <property type="entry name" value="HipA-like_C"/>
</dbReference>
<dbReference type="PIRSF" id="PIRSF028135">
    <property type="entry name" value="UCP028135_HipA-like"/>
    <property type="match status" value="1"/>
</dbReference>
<dbReference type="InterPro" id="IPR017508">
    <property type="entry name" value="HipA_N1"/>
</dbReference>
<dbReference type="Pfam" id="PF13657">
    <property type="entry name" value="Couple_hipA"/>
    <property type="match status" value="1"/>
</dbReference>
<evidence type="ECO:0000259" key="3">
    <source>
        <dbReference type="Pfam" id="PF07804"/>
    </source>
</evidence>